<proteinExistence type="predicted"/>
<dbReference type="Gene3D" id="3.40.630.30">
    <property type="match status" value="1"/>
</dbReference>
<evidence type="ECO:0000259" key="1">
    <source>
        <dbReference type="Pfam" id="PF13480"/>
    </source>
</evidence>
<organism evidence="2 3">
    <name type="scientific">Streptomyces zinciresistens K42</name>
    <dbReference type="NCBI Taxonomy" id="700597"/>
    <lineage>
        <taxon>Bacteria</taxon>
        <taxon>Bacillati</taxon>
        <taxon>Actinomycetota</taxon>
        <taxon>Actinomycetes</taxon>
        <taxon>Kitasatosporales</taxon>
        <taxon>Streptomycetaceae</taxon>
        <taxon>Streptomyces</taxon>
    </lineage>
</organism>
<protein>
    <recommendedName>
        <fullName evidence="1">BioF2-like acetyltransferase domain-containing protein</fullName>
    </recommendedName>
</protein>
<dbReference type="OrthoDB" id="4700839at2"/>
<dbReference type="InterPro" id="IPR016181">
    <property type="entry name" value="Acyl_CoA_acyltransferase"/>
</dbReference>
<gene>
    <name evidence="2" type="ORF">SZN_36314</name>
</gene>
<feature type="domain" description="BioF2-like acetyltransferase" evidence="1">
    <location>
        <begin position="163"/>
        <end position="304"/>
    </location>
</feature>
<evidence type="ECO:0000313" key="3">
    <source>
        <dbReference type="Proteomes" id="UP000004217"/>
    </source>
</evidence>
<dbReference type="EMBL" id="AGBF01000333">
    <property type="protein sequence ID" value="EGX54757.1"/>
    <property type="molecule type" value="Genomic_DNA"/>
</dbReference>
<dbReference type="PATRIC" id="fig|700597.3.peg.7057"/>
<accession>G2GP07</accession>
<dbReference type="InterPro" id="IPR038740">
    <property type="entry name" value="BioF2-like_GNAT_dom"/>
</dbReference>
<name>G2GP07_9ACTN</name>
<dbReference type="Proteomes" id="UP000004217">
    <property type="component" value="Unassembled WGS sequence"/>
</dbReference>
<dbReference type="AlphaFoldDB" id="G2GP07"/>
<reference evidence="2 3" key="1">
    <citation type="submission" date="2011-08" db="EMBL/GenBank/DDBJ databases">
        <authorList>
            <person name="Lin Y."/>
            <person name="Hao X."/>
            <person name="Johnstone L."/>
            <person name="Miller S.J."/>
            <person name="Wei G."/>
            <person name="Rensing C."/>
        </authorList>
    </citation>
    <scope>NUCLEOTIDE SEQUENCE [LARGE SCALE GENOMIC DNA]</scope>
    <source>
        <strain evidence="2 3">K42</strain>
    </source>
</reference>
<dbReference type="Pfam" id="PF13480">
    <property type="entry name" value="Acetyltransf_6"/>
    <property type="match status" value="1"/>
</dbReference>
<dbReference type="RefSeq" id="WP_007505162.1">
    <property type="nucleotide sequence ID" value="NZ_AGBF01000333.1"/>
</dbReference>
<dbReference type="SUPFAM" id="SSF55729">
    <property type="entry name" value="Acyl-CoA N-acyltransferases (Nat)"/>
    <property type="match status" value="1"/>
</dbReference>
<keyword evidence="3" id="KW-1185">Reference proteome</keyword>
<sequence>MDISVYRPGELPAADRRAWTATQSTAHADGSPQLANPFLSPEFALAVGRCGRGVRIAVAREDGPGSAPLAFFPYQRSPAGVGRAIGLGLSDCQGLVHVPGFEWDAGALLKACGLAIWEFDHLAEGQRPFEQSVTGTFASPVMDVADGWEAYVGRLRARSARGTRVRLAQERKLGRAAGEVRYVHDERDPAMLRTLVRWKSAQYRRTGRGDRFAHAWITRLVEELFATRSASFTGLLSVLYAGGRPAAAHFGLRSEHQLACWFTAYDPAFAKYSPGIVLHLRMARGAAEDGLSYLDLGRGGRAHKDALKTREVQVSEGWVTRRHPVAVVHRARRAPARALRNAVVARPGLRAPADRLLKGLGRARTWHGTP</sequence>
<comment type="caution">
    <text evidence="2">The sequence shown here is derived from an EMBL/GenBank/DDBJ whole genome shotgun (WGS) entry which is preliminary data.</text>
</comment>
<evidence type="ECO:0000313" key="2">
    <source>
        <dbReference type="EMBL" id="EGX54757.1"/>
    </source>
</evidence>